<proteinExistence type="predicted"/>
<dbReference type="EMBL" id="BMYV01000001">
    <property type="protein sequence ID" value="GGX57128.1"/>
    <property type="molecule type" value="Genomic_DNA"/>
</dbReference>
<dbReference type="Pfam" id="PF04820">
    <property type="entry name" value="Trp_halogenase"/>
    <property type="match status" value="1"/>
</dbReference>
<keyword evidence="2" id="KW-1185">Reference proteome</keyword>
<organism evidence="1 2">
    <name type="scientific">Litorimonas cladophorae</name>
    <dbReference type="NCBI Taxonomy" id="1220491"/>
    <lineage>
        <taxon>Bacteria</taxon>
        <taxon>Pseudomonadati</taxon>
        <taxon>Pseudomonadota</taxon>
        <taxon>Alphaproteobacteria</taxon>
        <taxon>Maricaulales</taxon>
        <taxon>Robiginitomaculaceae</taxon>
    </lineage>
</organism>
<comment type="caution">
    <text evidence="1">The sequence shown here is derived from an EMBL/GenBank/DDBJ whole genome shotgun (WGS) entry which is preliminary data.</text>
</comment>
<dbReference type="RefSeq" id="WP_189580270.1">
    <property type="nucleotide sequence ID" value="NZ_BMYV01000001.1"/>
</dbReference>
<gene>
    <name evidence="1" type="ORF">GCM10011309_02560</name>
</gene>
<evidence type="ECO:0000313" key="2">
    <source>
        <dbReference type="Proteomes" id="UP000600865"/>
    </source>
</evidence>
<dbReference type="SUPFAM" id="SSF51905">
    <property type="entry name" value="FAD/NAD(P)-binding domain"/>
    <property type="match status" value="1"/>
</dbReference>
<dbReference type="InterPro" id="IPR006905">
    <property type="entry name" value="Flavin_halogenase"/>
</dbReference>
<dbReference type="Proteomes" id="UP000600865">
    <property type="component" value="Unassembled WGS sequence"/>
</dbReference>
<evidence type="ECO:0000313" key="1">
    <source>
        <dbReference type="EMBL" id="GGX57128.1"/>
    </source>
</evidence>
<dbReference type="PANTHER" id="PTHR43747">
    <property type="entry name" value="FAD-BINDING PROTEIN"/>
    <property type="match status" value="1"/>
</dbReference>
<dbReference type="InterPro" id="IPR036188">
    <property type="entry name" value="FAD/NAD-bd_sf"/>
</dbReference>
<dbReference type="GO" id="GO:0004497">
    <property type="term" value="F:monooxygenase activity"/>
    <property type="evidence" value="ECO:0007669"/>
    <property type="project" value="InterPro"/>
</dbReference>
<protein>
    <submittedName>
        <fullName evidence="1">Tryptophan halogenase</fullName>
    </submittedName>
</protein>
<dbReference type="Gene3D" id="3.50.50.60">
    <property type="entry name" value="FAD/NAD(P)-binding domain"/>
    <property type="match status" value="1"/>
</dbReference>
<dbReference type="AlphaFoldDB" id="A0A918KBH2"/>
<name>A0A918KBH2_9PROT</name>
<dbReference type="InterPro" id="IPR050816">
    <property type="entry name" value="Flavin-dep_Halogenase_NPB"/>
</dbReference>
<reference evidence="1 2" key="1">
    <citation type="journal article" date="2014" name="Int. J. Syst. Evol. Microbiol.">
        <title>Complete genome sequence of Corynebacterium casei LMG S-19264T (=DSM 44701T), isolated from a smear-ripened cheese.</title>
        <authorList>
            <consortium name="US DOE Joint Genome Institute (JGI-PGF)"/>
            <person name="Walter F."/>
            <person name="Albersmeier A."/>
            <person name="Kalinowski J."/>
            <person name="Ruckert C."/>
        </authorList>
    </citation>
    <scope>NUCLEOTIDE SEQUENCE [LARGE SCALE GENOMIC DNA]</scope>
    <source>
        <strain evidence="1 2">KCTC 23968</strain>
    </source>
</reference>
<dbReference type="PANTHER" id="PTHR43747:SF4">
    <property type="entry name" value="FLAVIN-DEPENDENT TRYPTOPHAN HALOGENASE"/>
    <property type="match status" value="1"/>
</dbReference>
<accession>A0A918KBH2</accession>
<sequence length="497" mass="55265">MALEPHNPAHELRKIAVFGNGLAGQMCVAKLVQDLPQNIEVVFVESPTPSGEDIFYGTVTSPSSYDFLLNIGITEPVLLPQTNTAFSLGTRYVNWGAERRNWTQSFHRPLPIFNGVPFHHYLTRLRNASPEMSDLDAHIISVQAANKGVFAHPPEGQKTPLADMEYGYQFMPSAWRDLLSETLKQTRVSRVSADVVSVERDGNQIKSVTLSDGKLITAEFFVDCLGPTSKLKHADAKYPSNRHLMAVSSVTPSTNLGDVCRSLTAKHYGWKSETPLQTGLHRLTIYEPDSEPAALADHAGFDGPPVKMPIGFVDTPWAGNCLTLGLGASALEPLTPAPMMLLQRDLDRLVELIPVSADMKVEAREYNRRFTDDYSHAALFHAAFFTSQPLEDSAYHQAAAAHPLPDKLLAKIEQFKTRGVMVQYDYEPFSQEDWTQLHIGMGRVPSRYDPLADRVSEGQLKNKLQQMSGAIDMVTSKMPPHHIYMSGLLRYLKEKHG</sequence>